<dbReference type="EMBL" id="JAGTJQ010000004">
    <property type="protein sequence ID" value="KAH7033735.1"/>
    <property type="molecule type" value="Genomic_DNA"/>
</dbReference>
<dbReference type="AlphaFoldDB" id="A0A9P8Y7Q6"/>
<proteinExistence type="predicted"/>
<sequence>FILAATPAFAAVNGRCTGNVANPHKLYGICVSTATCEKYDGTTVNNGCPNDGNDIKCCWITSCYDGRSSNCQWKNQQCESGVKTGYCPGKENYQCCDF</sequence>
<name>A0A9P8Y7Q6_9PEZI</name>
<evidence type="ECO:0000313" key="1">
    <source>
        <dbReference type="EMBL" id="KAH7033735.1"/>
    </source>
</evidence>
<feature type="non-terminal residue" evidence="1">
    <location>
        <position position="1"/>
    </location>
</feature>
<dbReference type="OrthoDB" id="2251794at2759"/>
<feature type="non-terminal residue" evidence="1">
    <location>
        <position position="98"/>
    </location>
</feature>
<evidence type="ECO:0000313" key="2">
    <source>
        <dbReference type="Proteomes" id="UP000756346"/>
    </source>
</evidence>
<organism evidence="1 2">
    <name type="scientific">Microdochium trichocladiopsis</name>
    <dbReference type="NCBI Taxonomy" id="1682393"/>
    <lineage>
        <taxon>Eukaryota</taxon>
        <taxon>Fungi</taxon>
        <taxon>Dikarya</taxon>
        <taxon>Ascomycota</taxon>
        <taxon>Pezizomycotina</taxon>
        <taxon>Sordariomycetes</taxon>
        <taxon>Xylariomycetidae</taxon>
        <taxon>Xylariales</taxon>
        <taxon>Microdochiaceae</taxon>
        <taxon>Microdochium</taxon>
    </lineage>
</organism>
<dbReference type="GeneID" id="70178486"/>
<dbReference type="Proteomes" id="UP000756346">
    <property type="component" value="Unassembled WGS sequence"/>
</dbReference>
<reference evidence="1" key="1">
    <citation type="journal article" date="2021" name="Nat. Commun.">
        <title>Genetic determinants of endophytism in the Arabidopsis root mycobiome.</title>
        <authorList>
            <person name="Mesny F."/>
            <person name="Miyauchi S."/>
            <person name="Thiergart T."/>
            <person name="Pickel B."/>
            <person name="Atanasova L."/>
            <person name="Karlsson M."/>
            <person name="Huettel B."/>
            <person name="Barry K.W."/>
            <person name="Haridas S."/>
            <person name="Chen C."/>
            <person name="Bauer D."/>
            <person name="Andreopoulos W."/>
            <person name="Pangilinan J."/>
            <person name="LaButti K."/>
            <person name="Riley R."/>
            <person name="Lipzen A."/>
            <person name="Clum A."/>
            <person name="Drula E."/>
            <person name="Henrissat B."/>
            <person name="Kohler A."/>
            <person name="Grigoriev I.V."/>
            <person name="Martin F.M."/>
            <person name="Hacquard S."/>
        </authorList>
    </citation>
    <scope>NUCLEOTIDE SEQUENCE</scope>
    <source>
        <strain evidence="1">MPI-CAGE-CH-0230</strain>
    </source>
</reference>
<comment type="caution">
    <text evidence="1">The sequence shown here is derived from an EMBL/GenBank/DDBJ whole genome shotgun (WGS) entry which is preliminary data.</text>
</comment>
<keyword evidence="2" id="KW-1185">Reference proteome</keyword>
<protein>
    <submittedName>
        <fullName evidence="1">Uncharacterized protein</fullName>
    </submittedName>
</protein>
<gene>
    <name evidence="1" type="ORF">B0I36DRAFT_212939</name>
</gene>
<accession>A0A9P8Y7Q6</accession>
<dbReference type="RefSeq" id="XP_046014567.1">
    <property type="nucleotide sequence ID" value="XM_046148940.1"/>
</dbReference>